<dbReference type="HOGENOM" id="CLU_1813503_0_0_6"/>
<dbReference type="KEGG" id="mmw:Mmwyl1_2900"/>
<organism evidence="2">
    <name type="scientific">Marinomonas sp. (strain MWYL1)</name>
    <dbReference type="NCBI Taxonomy" id="400668"/>
    <lineage>
        <taxon>Bacteria</taxon>
        <taxon>Pseudomonadati</taxon>
        <taxon>Pseudomonadota</taxon>
        <taxon>Gammaproteobacteria</taxon>
        <taxon>Oceanospirillales</taxon>
        <taxon>Oceanospirillaceae</taxon>
        <taxon>Marinomonas</taxon>
    </lineage>
</organism>
<dbReference type="EMBL" id="CP000749">
    <property type="protein sequence ID" value="ABR71811.1"/>
    <property type="molecule type" value="Genomic_DNA"/>
</dbReference>
<keyword evidence="1" id="KW-0812">Transmembrane</keyword>
<feature type="transmembrane region" description="Helical" evidence="1">
    <location>
        <begin position="71"/>
        <end position="94"/>
    </location>
</feature>
<reference evidence="2" key="1">
    <citation type="submission" date="2007-06" db="EMBL/GenBank/DDBJ databases">
        <title>Complete sequence of Marinomonas sp. MWYL1.</title>
        <authorList>
            <consortium name="US DOE Joint Genome Institute"/>
            <person name="Copeland A."/>
            <person name="Lucas S."/>
            <person name="Lapidus A."/>
            <person name="Barry K."/>
            <person name="Glavina del Rio T."/>
            <person name="Dalin E."/>
            <person name="Tice H."/>
            <person name="Pitluck S."/>
            <person name="Kiss H."/>
            <person name="Brettin T."/>
            <person name="Bruce D."/>
            <person name="Detter J.C."/>
            <person name="Han C."/>
            <person name="Schmutz J."/>
            <person name="Larimer F."/>
            <person name="Land M."/>
            <person name="Hauser L."/>
            <person name="Kyrpides N."/>
            <person name="Kim E."/>
            <person name="Johnston A.W.B."/>
            <person name="Todd J.D."/>
            <person name="Rogers R."/>
            <person name="Wexler M."/>
            <person name="Bond P.L."/>
            <person name="Li Y."/>
            <person name="Richardson P."/>
        </authorList>
    </citation>
    <scope>NUCLEOTIDE SEQUENCE [LARGE SCALE GENOMIC DNA]</scope>
    <source>
        <strain evidence="2">MWYL1</strain>
    </source>
</reference>
<sequence length="142" mass="16342">MFYVKSLLTIFVLVAVSLMIDHFFEAFNIPIVTMDLIFFPLSAFLIYFSVKPNLLKNGFVADNLIYYSRPRLCLSLVTLLLFLAFASVLIYIGFDDPLLLLDGHKGKLHGYSLFFLGVAIFLLFSRFGYLALYKRYKAKKRA</sequence>
<evidence type="ECO:0000256" key="1">
    <source>
        <dbReference type="SAM" id="Phobius"/>
    </source>
</evidence>
<feature type="transmembrane region" description="Helical" evidence="1">
    <location>
        <begin position="114"/>
        <end position="133"/>
    </location>
</feature>
<accession>A6VZD2</accession>
<feature type="transmembrane region" description="Helical" evidence="1">
    <location>
        <begin position="29"/>
        <end position="50"/>
    </location>
</feature>
<proteinExistence type="predicted"/>
<dbReference type="AlphaFoldDB" id="A6VZD2"/>
<keyword evidence="1" id="KW-0472">Membrane</keyword>
<protein>
    <submittedName>
        <fullName evidence="2">Uncharacterized protein</fullName>
    </submittedName>
</protein>
<evidence type="ECO:0000313" key="2">
    <source>
        <dbReference type="EMBL" id="ABR71811.1"/>
    </source>
</evidence>
<gene>
    <name evidence="2" type="ordered locus">Mmwyl1_2900</name>
</gene>
<keyword evidence="1" id="KW-1133">Transmembrane helix</keyword>
<name>A6VZD2_MARMS</name>